<feature type="region of interest" description="Disordered" evidence="1">
    <location>
        <begin position="402"/>
        <end position="494"/>
    </location>
</feature>
<dbReference type="eggNOG" id="ENOG502R9IN">
    <property type="taxonomic scope" value="Eukaryota"/>
</dbReference>
<dbReference type="HOGENOM" id="CLU_023134_1_0_1"/>
<evidence type="ECO:0000313" key="3">
    <source>
        <dbReference type="EMBL" id="CCC07807.1"/>
    </source>
</evidence>
<gene>
    <name evidence="3" type="ORF">SMAC_01373</name>
</gene>
<feature type="compositionally biased region" description="Low complexity" evidence="1">
    <location>
        <begin position="441"/>
        <end position="458"/>
    </location>
</feature>
<comment type="caution">
    <text evidence="3">The sequence shown here is derived from an EMBL/GenBank/DDBJ whole genome shotgun (WGS) entry which is preliminary data.</text>
</comment>
<accession>F7VQM5</accession>
<feature type="compositionally biased region" description="Low complexity" evidence="1">
    <location>
        <begin position="628"/>
        <end position="658"/>
    </location>
</feature>
<dbReference type="VEuPathDB" id="FungiDB:SMAC_01373"/>
<proteinExistence type="predicted"/>
<dbReference type="AlphaFoldDB" id="F7VQM5"/>
<organism evidence="3 4">
    <name type="scientific">Sordaria macrospora (strain ATCC MYA-333 / DSM 997 / K(L3346) / K-hell)</name>
    <dbReference type="NCBI Taxonomy" id="771870"/>
    <lineage>
        <taxon>Eukaryota</taxon>
        <taxon>Fungi</taxon>
        <taxon>Dikarya</taxon>
        <taxon>Ascomycota</taxon>
        <taxon>Pezizomycotina</taxon>
        <taxon>Sordariomycetes</taxon>
        <taxon>Sordariomycetidae</taxon>
        <taxon>Sordariales</taxon>
        <taxon>Sordariaceae</taxon>
        <taxon>Sordaria</taxon>
    </lineage>
</organism>
<name>F7VQM5_SORMK</name>
<evidence type="ECO:0000313" key="4">
    <source>
        <dbReference type="Proteomes" id="UP000001881"/>
    </source>
</evidence>
<dbReference type="EMBL" id="CABT02000004">
    <property type="protein sequence ID" value="CCC07807.1"/>
    <property type="molecule type" value="Genomic_DNA"/>
</dbReference>
<evidence type="ECO:0000256" key="1">
    <source>
        <dbReference type="SAM" id="MobiDB-lite"/>
    </source>
</evidence>
<dbReference type="Pfam" id="PF10358">
    <property type="entry name" value="NT-C2"/>
    <property type="match status" value="1"/>
</dbReference>
<feature type="region of interest" description="Disordered" evidence="1">
    <location>
        <begin position="622"/>
        <end position="663"/>
    </location>
</feature>
<dbReference type="PANTHER" id="PTHR21456:SF1">
    <property type="entry name" value="C2 NT-TYPE DOMAIN-CONTAINING PROTEIN"/>
    <property type="match status" value="1"/>
</dbReference>
<protein>
    <submittedName>
        <fullName evidence="3">WGS project CABT00000000 data, contig 2.4</fullName>
    </submittedName>
</protein>
<feature type="domain" description="C2 NT-type" evidence="2">
    <location>
        <begin position="1"/>
        <end position="158"/>
    </location>
</feature>
<feature type="region of interest" description="Disordered" evidence="1">
    <location>
        <begin position="336"/>
        <end position="363"/>
    </location>
</feature>
<dbReference type="Proteomes" id="UP000001881">
    <property type="component" value="Unassembled WGS sequence"/>
</dbReference>
<dbReference type="InterPro" id="IPR019448">
    <property type="entry name" value="NT-C2"/>
</dbReference>
<sequence>MVYDLNNVPLVSGGSLIKWHFPHSIHSEHRGKTQKCPIANHRVEYNYSKIIPIRIAVDRNNNLTECPVEFEVLQLFNTNGTVNGNGPAPVREEKTTLGVVRLNLTEYVEESESILRDGLGTGISPFLGSPGGPAATDFRLGHSRNRSSLSAVTLAPADCNSPKYLRPDAEEKEQERPMTAMTTKTFVTTATMTPAEDVQDGVVRRYLMQESKINSTLKISILMIQVEGERNFIAPPLKTAPVFGGIAGLVAGDVLDPNADAHAAARNHHQAAADLALGQLPSLSHKSRDMFELQDCYRRVLAASWESQPGELTADQCIEDIFSGGDGFRTDMSSAANTPSPISRGRGGYSNNASTFGDDGLRLGHRKKRSFGGRHEHGHFRASSGQYYRDQRDKLAAAISIGLGGVPGPVPTTPGPNKTYRTPSAGSSRSRHLRRRDEPTSGSASGDEDSGSNGNSNNRDTLRPQTAAPSSSTQTQGSMARIRQHMRHHSGTSDKSIRTVMAEQQQQDQQAPEATAADKALDTWYNINNYGFTRDSTGAAGGGADDANSLKNLLHSLNNKPNNLNSSSNGYNRPATSASTMTSTPTATAANNNAVNTINTSLNNGLSPAFRDLGKMLSSSTAPLVQNSSAASGPGPGHSHLNSPFHQNQHQQQQQQQQDAAASMGVVITDGENNSYESNIGRMGFGGDRGRDRSDSLASLATLSLGSEAGSGSGYGYGGRGWGNKKAREVDEFEVRDDLVAWTIAARS</sequence>
<dbReference type="OMA" id="LMIQVEG"/>
<evidence type="ECO:0000259" key="2">
    <source>
        <dbReference type="PROSITE" id="PS51840"/>
    </source>
</evidence>
<dbReference type="InParanoid" id="F7VQM5"/>
<dbReference type="InterPro" id="IPR039931">
    <property type="entry name" value="EEIG1/2-like"/>
</dbReference>
<dbReference type="OrthoDB" id="3365224at2759"/>
<keyword evidence="4" id="KW-1185">Reference proteome</keyword>
<feature type="compositionally biased region" description="Polar residues" evidence="1">
    <location>
        <begin position="463"/>
        <end position="478"/>
    </location>
</feature>
<dbReference type="PANTHER" id="PTHR21456">
    <property type="entry name" value="FAMILY WITH SEQUENCE SIMILARITY 102"/>
    <property type="match status" value="1"/>
</dbReference>
<feature type="region of interest" description="Disordered" evidence="1">
    <location>
        <begin position="558"/>
        <end position="587"/>
    </location>
</feature>
<reference evidence="3 4" key="1">
    <citation type="journal article" date="2010" name="PLoS Genet.">
        <title>De novo assembly of a 40 Mb eukaryotic genome from short sequence reads: Sordaria macrospora, a model organism for fungal morphogenesis.</title>
        <authorList>
            <person name="Nowrousian M."/>
            <person name="Stajich J."/>
            <person name="Chu M."/>
            <person name="Engh I."/>
            <person name="Espagne E."/>
            <person name="Halliday K."/>
            <person name="Kamerewerd J."/>
            <person name="Kempken F."/>
            <person name="Knab B."/>
            <person name="Kuo H.C."/>
            <person name="Osiewacz H.D."/>
            <person name="Poeggeler S."/>
            <person name="Read N."/>
            <person name="Seiler S."/>
            <person name="Smith K."/>
            <person name="Zickler D."/>
            <person name="Kueck U."/>
            <person name="Freitag M."/>
        </authorList>
    </citation>
    <scope>NUCLEOTIDE SEQUENCE [LARGE SCALE GENOMIC DNA]</scope>
    <source>
        <strain evidence="4">ATCC MYA-333 / DSM 997 / K(L3346) / K-hell</strain>
        <tissue evidence="3">Mycelium</tissue>
    </source>
</reference>
<dbReference type="PROSITE" id="PS51840">
    <property type="entry name" value="C2_NT"/>
    <property type="match status" value="1"/>
</dbReference>
<feature type="compositionally biased region" description="Polar residues" evidence="1">
    <location>
        <begin position="419"/>
        <end position="428"/>
    </location>
</feature>